<evidence type="ECO:0000313" key="3">
    <source>
        <dbReference type="EMBL" id="KAL0361122.1"/>
    </source>
</evidence>
<dbReference type="AlphaFoldDB" id="A0AAW2Q088"/>
<feature type="compositionally biased region" description="Basic and acidic residues" evidence="1">
    <location>
        <begin position="42"/>
        <end position="51"/>
    </location>
</feature>
<evidence type="ECO:0000259" key="2">
    <source>
        <dbReference type="Pfam" id="PF07727"/>
    </source>
</evidence>
<dbReference type="EMBL" id="JACGWJ010000016">
    <property type="protein sequence ID" value="KAL0361122.1"/>
    <property type="molecule type" value="Genomic_DNA"/>
</dbReference>
<feature type="compositionally biased region" description="Polar residues" evidence="1">
    <location>
        <begin position="30"/>
        <end position="41"/>
    </location>
</feature>
<feature type="region of interest" description="Disordered" evidence="1">
    <location>
        <begin position="27"/>
        <end position="51"/>
    </location>
</feature>
<dbReference type="Pfam" id="PF07727">
    <property type="entry name" value="RVT_2"/>
    <property type="match status" value="1"/>
</dbReference>
<protein>
    <submittedName>
        <fullName evidence="3">Retrovirus-related Pol polyprotein from transposon TNT 1-94</fullName>
    </submittedName>
</protein>
<evidence type="ECO:0000256" key="1">
    <source>
        <dbReference type="SAM" id="MobiDB-lite"/>
    </source>
</evidence>
<reference evidence="3" key="2">
    <citation type="journal article" date="2024" name="Plant">
        <title>Genomic evolution and insights into agronomic trait innovations of Sesamum species.</title>
        <authorList>
            <person name="Miao H."/>
            <person name="Wang L."/>
            <person name="Qu L."/>
            <person name="Liu H."/>
            <person name="Sun Y."/>
            <person name="Le M."/>
            <person name="Wang Q."/>
            <person name="Wei S."/>
            <person name="Zheng Y."/>
            <person name="Lin W."/>
            <person name="Duan Y."/>
            <person name="Cao H."/>
            <person name="Xiong S."/>
            <person name="Wang X."/>
            <person name="Wei L."/>
            <person name="Li C."/>
            <person name="Ma Q."/>
            <person name="Ju M."/>
            <person name="Zhao R."/>
            <person name="Li G."/>
            <person name="Mu C."/>
            <person name="Tian Q."/>
            <person name="Mei H."/>
            <person name="Zhang T."/>
            <person name="Gao T."/>
            <person name="Zhang H."/>
        </authorList>
    </citation>
    <scope>NUCLEOTIDE SEQUENCE</scope>
    <source>
        <strain evidence="3">G02</strain>
    </source>
</reference>
<feature type="domain" description="Reverse transcriptase Ty1/copia-type" evidence="2">
    <location>
        <begin position="117"/>
        <end position="157"/>
    </location>
</feature>
<organism evidence="3">
    <name type="scientific">Sesamum radiatum</name>
    <name type="common">Black benniseed</name>
    <dbReference type="NCBI Taxonomy" id="300843"/>
    <lineage>
        <taxon>Eukaryota</taxon>
        <taxon>Viridiplantae</taxon>
        <taxon>Streptophyta</taxon>
        <taxon>Embryophyta</taxon>
        <taxon>Tracheophyta</taxon>
        <taxon>Spermatophyta</taxon>
        <taxon>Magnoliopsida</taxon>
        <taxon>eudicotyledons</taxon>
        <taxon>Gunneridae</taxon>
        <taxon>Pentapetalae</taxon>
        <taxon>asterids</taxon>
        <taxon>lamiids</taxon>
        <taxon>Lamiales</taxon>
        <taxon>Pedaliaceae</taxon>
        <taxon>Sesamum</taxon>
    </lineage>
</organism>
<gene>
    <name evidence="3" type="ORF">Sradi_3796700</name>
</gene>
<dbReference type="InterPro" id="IPR013103">
    <property type="entry name" value="RVT_2"/>
</dbReference>
<reference evidence="3" key="1">
    <citation type="submission" date="2020-06" db="EMBL/GenBank/DDBJ databases">
        <authorList>
            <person name="Li T."/>
            <person name="Hu X."/>
            <person name="Zhang T."/>
            <person name="Song X."/>
            <person name="Zhang H."/>
            <person name="Dai N."/>
            <person name="Sheng W."/>
            <person name="Hou X."/>
            <person name="Wei L."/>
        </authorList>
    </citation>
    <scope>NUCLEOTIDE SEQUENCE</scope>
    <source>
        <strain evidence="3">G02</strain>
        <tissue evidence="3">Leaf</tissue>
    </source>
</reference>
<comment type="caution">
    <text evidence="3">The sequence shown here is derived from an EMBL/GenBank/DDBJ whole genome shotgun (WGS) entry which is preliminary data.</text>
</comment>
<accession>A0AAW2Q088</accession>
<proteinExistence type="predicted"/>
<sequence>MTTGIPSSVSLDDSLASASIPKHIEKMTNVGVNPSSTSPTHEQSDEPRRSKRDRIVKDFGSDFVIQDIEDDLVTFKGAWLLQKLSNGRNLLKVRWTSLLLMEQVYLLIFLRGVLQLSMDMETAFLYGELEEEIYMDQLEGFVAHGNEQKVCKLVKSL</sequence>
<name>A0AAW2Q088_SESRA</name>